<protein>
    <recommendedName>
        <fullName evidence="3">START domain-containing protein</fullName>
    </recommendedName>
</protein>
<sequence>MDMQSLDERMPVLESRLVFRRWIESDRVVILSRSILDDHIYPHGAGNLVENRTTWSVISAKGPSDCYLSVYVNMSMPIFPEGLSNAQPATGTLTDLMLQLSNKYSQRFGDRVQKAIFAHKGRATAEAVAALRPGPTV</sequence>
<reference evidence="1 2" key="1">
    <citation type="journal article" date="2014" name="Genome Biol. Evol.">
        <title>The secreted proteins of Achlya hypogyna and Thraustotheca clavata identify the ancestral oomycete secretome and reveal gene acquisitions by horizontal gene transfer.</title>
        <authorList>
            <person name="Misner I."/>
            <person name="Blouin N."/>
            <person name="Leonard G."/>
            <person name="Richards T.A."/>
            <person name="Lane C.E."/>
        </authorList>
    </citation>
    <scope>NUCLEOTIDE SEQUENCE [LARGE SCALE GENOMIC DNA]</scope>
    <source>
        <strain evidence="1 2">ATCC 48635</strain>
    </source>
</reference>
<evidence type="ECO:0008006" key="3">
    <source>
        <dbReference type="Google" id="ProtNLM"/>
    </source>
</evidence>
<dbReference type="Proteomes" id="UP000243579">
    <property type="component" value="Unassembled WGS sequence"/>
</dbReference>
<proteinExistence type="predicted"/>
<gene>
    <name evidence="1" type="ORF">ACHHYP_02131</name>
</gene>
<evidence type="ECO:0000313" key="2">
    <source>
        <dbReference type="Proteomes" id="UP000243579"/>
    </source>
</evidence>
<dbReference type="EMBL" id="JNBR01000392">
    <property type="protein sequence ID" value="OQR93882.1"/>
    <property type="molecule type" value="Genomic_DNA"/>
</dbReference>
<dbReference type="OrthoDB" id="69983at2759"/>
<name>A0A1V9Z7G7_ACHHY</name>
<comment type="caution">
    <text evidence="1">The sequence shown here is derived from an EMBL/GenBank/DDBJ whole genome shotgun (WGS) entry which is preliminary data.</text>
</comment>
<organism evidence="1 2">
    <name type="scientific">Achlya hypogyna</name>
    <name type="common">Oomycete</name>
    <name type="synonym">Protoachlya hypogyna</name>
    <dbReference type="NCBI Taxonomy" id="1202772"/>
    <lineage>
        <taxon>Eukaryota</taxon>
        <taxon>Sar</taxon>
        <taxon>Stramenopiles</taxon>
        <taxon>Oomycota</taxon>
        <taxon>Saprolegniomycetes</taxon>
        <taxon>Saprolegniales</taxon>
        <taxon>Achlyaceae</taxon>
        <taxon>Achlya</taxon>
    </lineage>
</organism>
<accession>A0A1V9Z7G7</accession>
<dbReference type="AlphaFoldDB" id="A0A1V9Z7G7"/>
<keyword evidence="2" id="KW-1185">Reference proteome</keyword>
<evidence type="ECO:0000313" key="1">
    <source>
        <dbReference type="EMBL" id="OQR93882.1"/>
    </source>
</evidence>